<dbReference type="Proteomes" id="UP000250079">
    <property type="component" value="Chromosome"/>
</dbReference>
<evidence type="ECO:0000256" key="1">
    <source>
        <dbReference type="SAM" id="MobiDB-lite"/>
    </source>
</evidence>
<evidence type="ECO:0000313" key="2">
    <source>
        <dbReference type="EMBL" id="ASJ75647.1"/>
    </source>
</evidence>
<reference evidence="2 3" key="1">
    <citation type="submission" date="2016-12" db="EMBL/GenBank/DDBJ databases">
        <authorList>
            <person name="Song W.-J."/>
            <person name="Kurnit D.M."/>
        </authorList>
    </citation>
    <scope>NUCLEOTIDE SEQUENCE [LARGE SCALE GENOMIC DNA]</scope>
    <source>
        <strain evidence="2 3">IMCC3135</strain>
    </source>
</reference>
<evidence type="ECO:0000313" key="3">
    <source>
        <dbReference type="Proteomes" id="UP000250079"/>
    </source>
</evidence>
<dbReference type="RefSeq" id="WP_088920540.1">
    <property type="nucleotide sequence ID" value="NZ_CP018632.1"/>
</dbReference>
<accession>A0A2Z2P4P2</accession>
<protein>
    <submittedName>
        <fullName evidence="2">Uncharacterized protein</fullName>
    </submittedName>
</protein>
<sequence length="95" mass="10541">MNKQQQDFLERLALRIPPLFEAIAQGNVKSEYIMGVRDVSGRQVRLKLVAEVVDCGANPLATHSQMQPTRESRLRSVDMGGQGDDSNKAATTDKR</sequence>
<dbReference type="AlphaFoldDB" id="A0A2Z2P4P2"/>
<dbReference type="KEGG" id="gai:IMCC3135_27975"/>
<name>A0A2Z2P4P2_9GAMM</name>
<gene>
    <name evidence="2" type="ORF">IMCC3135_27975</name>
</gene>
<dbReference type="EMBL" id="CP018632">
    <property type="protein sequence ID" value="ASJ75647.1"/>
    <property type="molecule type" value="Genomic_DNA"/>
</dbReference>
<feature type="compositionally biased region" description="Basic and acidic residues" evidence="1">
    <location>
        <begin position="85"/>
        <end position="95"/>
    </location>
</feature>
<proteinExistence type="predicted"/>
<keyword evidence="3" id="KW-1185">Reference proteome</keyword>
<organism evidence="2 3">
    <name type="scientific">Granulosicoccus antarcticus IMCC3135</name>
    <dbReference type="NCBI Taxonomy" id="1192854"/>
    <lineage>
        <taxon>Bacteria</taxon>
        <taxon>Pseudomonadati</taxon>
        <taxon>Pseudomonadota</taxon>
        <taxon>Gammaproteobacteria</taxon>
        <taxon>Chromatiales</taxon>
        <taxon>Granulosicoccaceae</taxon>
        <taxon>Granulosicoccus</taxon>
    </lineage>
</organism>
<feature type="region of interest" description="Disordered" evidence="1">
    <location>
        <begin position="61"/>
        <end position="95"/>
    </location>
</feature>